<dbReference type="AlphaFoldDB" id="A0A7W9LVT4"/>
<name>A0A7W9LVT4_9ACTN</name>
<proteinExistence type="predicted"/>
<keyword evidence="2" id="KW-1185">Reference proteome</keyword>
<dbReference type="EMBL" id="JACHNE010000001">
    <property type="protein sequence ID" value="MBB5797772.1"/>
    <property type="molecule type" value="Genomic_DNA"/>
</dbReference>
<organism evidence="1 2">
    <name type="scientific">Streptomyces caelestis</name>
    <dbReference type="NCBI Taxonomy" id="36816"/>
    <lineage>
        <taxon>Bacteria</taxon>
        <taxon>Bacillati</taxon>
        <taxon>Actinomycetota</taxon>
        <taxon>Actinomycetes</taxon>
        <taxon>Kitasatosporales</taxon>
        <taxon>Streptomycetaceae</taxon>
        <taxon>Streptomyces</taxon>
    </lineage>
</organism>
<evidence type="ECO:0000313" key="1">
    <source>
        <dbReference type="EMBL" id="MBB5797772.1"/>
    </source>
</evidence>
<accession>A0A7W9LVT4</accession>
<gene>
    <name evidence="1" type="ORF">HDA41_005736</name>
</gene>
<dbReference type="Proteomes" id="UP000590647">
    <property type="component" value="Unassembled WGS sequence"/>
</dbReference>
<dbReference type="RefSeq" id="WP_184988697.1">
    <property type="nucleotide sequence ID" value="NZ_JACHNE010000001.1"/>
</dbReference>
<comment type="caution">
    <text evidence="1">The sequence shown here is derived from an EMBL/GenBank/DDBJ whole genome shotgun (WGS) entry which is preliminary data.</text>
</comment>
<sequence>MTLAVDVFVRDTDGEWRVLDVPEGCDDSAGFESWRRTVWGSGTVRSLGARYLPVLAQNNLLVEAPEVPDFLREVALLRANLDLIAATTERPRGITERRDQLESRLRNIEAAALRALESGAGVLIW</sequence>
<reference evidence="1 2" key="1">
    <citation type="submission" date="2020-08" db="EMBL/GenBank/DDBJ databases">
        <title>Sequencing the genomes of 1000 actinobacteria strains.</title>
        <authorList>
            <person name="Klenk H.-P."/>
        </authorList>
    </citation>
    <scope>NUCLEOTIDE SEQUENCE [LARGE SCALE GENOMIC DNA]</scope>
    <source>
        <strain evidence="1 2">DSM 40084</strain>
    </source>
</reference>
<evidence type="ECO:0000313" key="2">
    <source>
        <dbReference type="Proteomes" id="UP000590647"/>
    </source>
</evidence>
<protein>
    <submittedName>
        <fullName evidence="1">Uncharacterized protein</fullName>
    </submittedName>
</protein>